<dbReference type="RefSeq" id="WP_320183430.1">
    <property type="nucleotide sequence ID" value="NZ_CP138332.1"/>
</dbReference>
<dbReference type="Proteomes" id="UP001597525">
    <property type="component" value="Unassembled WGS sequence"/>
</dbReference>
<keyword evidence="1" id="KW-0732">Signal</keyword>
<feature type="signal peptide" evidence="1">
    <location>
        <begin position="1"/>
        <end position="25"/>
    </location>
</feature>
<gene>
    <name evidence="2" type="ORF">ACFS7Y_21325</name>
</gene>
<feature type="chain" id="PRO_5047148780" description="Lipoprotein" evidence="1">
    <location>
        <begin position="26"/>
        <end position="172"/>
    </location>
</feature>
<keyword evidence="3" id="KW-1185">Reference proteome</keyword>
<dbReference type="EMBL" id="JBHUPB010000015">
    <property type="protein sequence ID" value="MFD2969945.1"/>
    <property type="molecule type" value="Genomic_DNA"/>
</dbReference>
<accession>A0ABW6BKA4</accession>
<evidence type="ECO:0000313" key="3">
    <source>
        <dbReference type="Proteomes" id="UP001597525"/>
    </source>
</evidence>
<name>A0ABW6BKA4_9SPHI</name>
<evidence type="ECO:0000256" key="1">
    <source>
        <dbReference type="SAM" id="SignalP"/>
    </source>
</evidence>
<evidence type="ECO:0008006" key="4">
    <source>
        <dbReference type="Google" id="ProtNLM"/>
    </source>
</evidence>
<sequence length="172" mass="19836">MKLLLFNLSFILFCAFFNFSCSGQAEKPKESAVQDTSITFEELYLRPEVEAVIPALVGRSYFDINHKKEISLLLIDGRKDSICFYFSTISSKYVLLHLAGYKDHEMGLAYLNGYPLLVVQQVDYLKKSNVTKQITLAAQETAYGMIYEPIYYLYRAKTNGQLKYIGQHYMPY</sequence>
<proteinExistence type="predicted"/>
<evidence type="ECO:0000313" key="2">
    <source>
        <dbReference type="EMBL" id="MFD2969945.1"/>
    </source>
</evidence>
<protein>
    <recommendedName>
        <fullName evidence="4">Lipoprotein</fullName>
    </recommendedName>
</protein>
<reference evidence="3" key="1">
    <citation type="journal article" date="2019" name="Int. J. Syst. Evol. Microbiol.">
        <title>The Global Catalogue of Microorganisms (GCM) 10K type strain sequencing project: providing services to taxonomists for standard genome sequencing and annotation.</title>
        <authorList>
            <consortium name="The Broad Institute Genomics Platform"/>
            <consortium name="The Broad Institute Genome Sequencing Center for Infectious Disease"/>
            <person name="Wu L."/>
            <person name="Ma J."/>
        </authorList>
    </citation>
    <scope>NUCLEOTIDE SEQUENCE [LARGE SCALE GENOMIC DNA]</scope>
    <source>
        <strain evidence="3">KCTC 22814</strain>
    </source>
</reference>
<organism evidence="2 3">
    <name type="scientific">Sphingobacterium bambusae</name>
    <dbReference type="NCBI Taxonomy" id="662858"/>
    <lineage>
        <taxon>Bacteria</taxon>
        <taxon>Pseudomonadati</taxon>
        <taxon>Bacteroidota</taxon>
        <taxon>Sphingobacteriia</taxon>
        <taxon>Sphingobacteriales</taxon>
        <taxon>Sphingobacteriaceae</taxon>
        <taxon>Sphingobacterium</taxon>
    </lineage>
</organism>
<comment type="caution">
    <text evidence="2">The sequence shown here is derived from an EMBL/GenBank/DDBJ whole genome shotgun (WGS) entry which is preliminary data.</text>
</comment>